<dbReference type="SUPFAM" id="SSF53335">
    <property type="entry name" value="S-adenosyl-L-methionine-dependent methyltransferases"/>
    <property type="match status" value="1"/>
</dbReference>
<dbReference type="Gene3D" id="3.40.50.150">
    <property type="entry name" value="Vaccinia Virus protein VP39"/>
    <property type="match status" value="1"/>
</dbReference>
<name>A0A841BR63_9ACTN</name>
<dbReference type="PANTHER" id="PTHR14741:SF32">
    <property type="entry name" value="TRIMETHYLGUANOSINE SYNTHASE"/>
    <property type="match status" value="1"/>
</dbReference>
<dbReference type="CDD" id="cd02440">
    <property type="entry name" value="AdoMet_MTases"/>
    <property type="match status" value="1"/>
</dbReference>
<keyword evidence="2" id="KW-0808">Transferase</keyword>
<protein>
    <submittedName>
        <fullName evidence="2">SAM-dependent methyltransferase</fullName>
    </submittedName>
</protein>
<dbReference type="GO" id="GO:0008168">
    <property type="term" value="F:methyltransferase activity"/>
    <property type="evidence" value="ECO:0007669"/>
    <property type="project" value="UniProtKB-KW"/>
</dbReference>
<dbReference type="Pfam" id="PF18096">
    <property type="entry name" value="Thump_like"/>
    <property type="match status" value="1"/>
</dbReference>
<organism evidence="2 3">
    <name type="scientific">Allocatelliglobosispora scoriae</name>
    <dbReference type="NCBI Taxonomy" id="643052"/>
    <lineage>
        <taxon>Bacteria</taxon>
        <taxon>Bacillati</taxon>
        <taxon>Actinomycetota</taxon>
        <taxon>Actinomycetes</taxon>
        <taxon>Micromonosporales</taxon>
        <taxon>Micromonosporaceae</taxon>
        <taxon>Allocatelliglobosispora</taxon>
    </lineage>
</organism>
<dbReference type="GO" id="GO:0032259">
    <property type="term" value="P:methylation"/>
    <property type="evidence" value="ECO:0007669"/>
    <property type="project" value="UniProtKB-KW"/>
</dbReference>
<gene>
    <name evidence="2" type="ORF">F4553_004926</name>
</gene>
<dbReference type="PANTHER" id="PTHR14741">
    <property type="entry name" value="S-ADENOSYLMETHIONINE-DEPENDENT METHYLTRANSFERASE RELATED"/>
    <property type="match status" value="1"/>
</dbReference>
<dbReference type="InterPro" id="IPR041497">
    <property type="entry name" value="Thump-like"/>
</dbReference>
<dbReference type="Proteomes" id="UP000587527">
    <property type="component" value="Unassembled WGS sequence"/>
</dbReference>
<comment type="caution">
    <text evidence="2">The sequence shown here is derived from an EMBL/GenBank/DDBJ whole genome shotgun (WGS) entry which is preliminary data.</text>
</comment>
<evidence type="ECO:0000259" key="1">
    <source>
        <dbReference type="Pfam" id="PF18096"/>
    </source>
</evidence>
<reference evidence="2 3" key="1">
    <citation type="submission" date="2020-08" db="EMBL/GenBank/DDBJ databases">
        <title>Sequencing the genomes of 1000 actinobacteria strains.</title>
        <authorList>
            <person name="Klenk H.-P."/>
        </authorList>
    </citation>
    <scope>NUCLEOTIDE SEQUENCE [LARGE SCALE GENOMIC DNA]</scope>
    <source>
        <strain evidence="2 3">DSM 45362</strain>
    </source>
</reference>
<dbReference type="InterPro" id="IPR029063">
    <property type="entry name" value="SAM-dependent_MTases_sf"/>
</dbReference>
<proteinExistence type="predicted"/>
<keyword evidence="2" id="KW-0489">Methyltransferase</keyword>
<dbReference type="AlphaFoldDB" id="A0A841BR63"/>
<sequence>MHPLPLTTPAGHAALLAAHQLGEVDPLAAASRLRGQGIDPELASAALTQVALRRRAVGKFGPDAERLLFTRAGLEQATRPVVAARRAQRLWGAGVRTLIDLGCGLGADAMACARAGIRVTAIEADAETAAVTGANVATLGLDSLIDVRHGDATAADLDGYDAAFCDPARRSGGRRVFDPAAYSPPWDFVVGLAGRVPITVLKLAPGIDPALLPHGAELELVSVDGEVVEAAAWCGPLATVPRRATVIRGTIAHQLTGGGLAEAPVAKPGAFITDPDGAVVRSHLVAEFAQAHGGWIGDPTIAYVWSDEPVSSPFGRCFAVDELLPFSLKRLRTALRDRGVGRVEILKRGSALDVEQLRRELRLAGPTGASVLLTMVAGRPFAIIANPV</sequence>
<evidence type="ECO:0000313" key="3">
    <source>
        <dbReference type="Proteomes" id="UP000587527"/>
    </source>
</evidence>
<feature type="domain" description="THUMP-like" evidence="1">
    <location>
        <begin position="315"/>
        <end position="387"/>
    </location>
</feature>
<accession>A0A841BR63</accession>
<evidence type="ECO:0000313" key="2">
    <source>
        <dbReference type="EMBL" id="MBB5871547.1"/>
    </source>
</evidence>
<dbReference type="RefSeq" id="WP_312875335.1">
    <property type="nucleotide sequence ID" value="NZ_JACHMN010000002.1"/>
</dbReference>
<keyword evidence="3" id="KW-1185">Reference proteome</keyword>
<dbReference type="EMBL" id="JACHMN010000002">
    <property type="protein sequence ID" value="MBB5871547.1"/>
    <property type="molecule type" value="Genomic_DNA"/>
</dbReference>